<organism evidence="1">
    <name type="scientific">Sesamum latifolium</name>
    <dbReference type="NCBI Taxonomy" id="2727402"/>
    <lineage>
        <taxon>Eukaryota</taxon>
        <taxon>Viridiplantae</taxon>
        <taxon>Streptophyta</taxon>
        <taxon>Embryophyta</taxon>
        <taxon>Tracheophyta</taxon>
        <taxon>Spermatophyta</taxon>
        <taxon>Magnoliopsida</taxon>
        <taxon>eudicotyledons</taxon>
        <taxon>Gunneridae</taxon>
        <taxon>Pentapetalae</taxon>
        <taxon>asterids</taxon>
        <taxon>lamiids</taxon>
        <taxon>Lamiales</taxon>
        <taxon>Pedaliaceae</taxon>
        <taxon>Sesamum</taxon>
    </lineage>
</organism>
<gene>
    <name evidence="1" type="ORF">Slati_4433200</name>
</gene>
<name>A0AAW2SQ26_9LAMI</name>
<reference evidence="1" key="2">
    <citation type="journal article" date="2024" name="Plant">
        <title>Genomic evolution and insights into agronomic trait innovations of Sesamum species.</title>
        <authorList>
            <person name="Miao H."/>
            <person name="Wang L."/>
            <person name="Qu L."/>
            <person name="Liu H."/>
            <person name="Sun Y."/>
            <person name="Le M."/>
            <person name="Wang Q."/>
            <person name="Wei S."/>
            <person name="Zheng Y."/>
            <person name="Lin W."/>
            <person name="Duan Y."/>
            <person name="Cao H."/>
            <person name="Xiong S."/>
            <person name="Wang X."/>
            <person name="Wei L."/>
            <person name="Li C."/>
            <person name="Ma Q."/>
            <person name="Ju M."/>
            <person name="Zhao R."/>
            <person name="Li G."/>
            <person name="Mu C."/>
            <person name="Tian Q."/>
            <person name="Mei H."/>
            <person name="Zhang T."/>
            <person name="Gao T."/>
            <person name="Zhang H."/>
        </authorList>
    </citation>
    <scope>NUCLEOTIDE SEQUENCE</scope>
    <source>
        <strain evidence="1">KEN1</strain>
    </source>
</reference>
<evidence type="ECO:0000313" key="1">
    <source>
        <dbReference type="EMBL" id="KAL0394670.1"/>
    </source>
</evidence>
<dbReference type="EMBL" id="JACGWN010000016">
    <property type="protein sequence ID" value="KAL0394670.1"/>
    <property type="molecule type" value="Genomic_DNA"/>
</dbReference>
<protein>
    <submittedName>
        <fullName evidence="1">Uncharacterized protein</fullName>
    </submittedName>
</protein>
<accession>A0AAW2SQ26</accession>
<proteinExistence type="predicted"/>
<reference evidence="1" key="1">
    <citation type="submission" date="2020-06" db="EMBL/GenBank/DDBJ databases">
        <authorList>
            <person name="Li T."/>
            <person name="Hu X."/>
            <person name="Zhang T."/>
            <person name="Song X."/>
            <person name="Zhang H."/>
            <person name="Dai N."/>
            <person name="Sheng W."/>
            <person name="Hou X."/>
            <person name="Wei L."/>
        </authorList>
    </citation>
    <scope>NUCLEOTIDE SEQUENCE</scope>
    <source>
        <strain evidence="1">KEN1</strain>
        <tissue evidence="1">Leaf</tissue>
    </source>
</reference>
<dbReference type="AlphaFoldDB" id="A0AAW2SQ26"/>
<sequence>MEVSRQQQTSPIRRKRSNFGESKDVGYSFVSPYHKANNDDAMEYVTSLPGDKGKRLIESPSGHMIVEQSRGSSRLPWILSLMCQKMVFHPFLERKQFWKFMVRALRKMSTNLQGPKLLLPWLRYKHFLLQDLSLAPYSLTLICNIHHF</sequence>
<comment type="caution">
    <text evidence="1">The sequence shown here is derived from an EMBL/GenBank/DDBJ whole genome shotgun (WGS) entry which is preliminary data.</text>
</comment>